<dbReference type="InterPro" id="IPR005467">
    <property type="entry name" value="His_kinase_dom"/>
</dbReference>
<dbReference type="InterPro" id="IPR004358">
    <property type="entry name" value="Sig_transdc_His_kin-like_C"/>
</dbReference>
<dbReference type="Gene3D" id="1.10.287.130">
    <property type="match status" value="1"/>
</dbReference>
<keyword evidence="4" id="KW-0472">Membrane</keyword>
<keyword evidence="6" id="KW-0418">Kinase</keyword>
<name>A0ABW5XPP9_9SPHI</name>
<dbReference type="RefSeq" id="WP_377126940.1">
    <property type="nucleotide sequence ID" value="NZ_JBHUON010000011.1"/>
</dbReference>
<dbReference type="EMBL" id="JBHUON010000011">
    <property type="protein sequence ID" value="MFD2865147.1"/>
    <property type="molecule type" value="Genomic_DNA"/>
</dbReference>
<feature type="transmembrane region" description="Helical" evidence="4">
    <location>
        <begin position="257"/>
        <end position="279"/>
    </location>
</feature>
<sequence length="515" mass="58655">MKRKLNLILIAITLAIFGIMFFQVDWTFKTFNAELNRLNKNGNYALTEALDRHNSEQRSADSAYIYTNLKKWVDTVKMHYINDGDSLHIDLDYVHPNIEHPTMHTGYYMHISMPSPNGVSIMSPSMLSNGKLNNSVIQVNQKNMRLDDSLLKFFHRSPFVDEERFFYDLEHSTPVAAFKTDSARIMKYFKERLLLYGINGLDQTARICFAASDTVSAPQYAVEKFIPFRQNVLHRYPNKQWVGFYFPHRNTWVAKKMIYKVGISVALISLLILSFQFLIKIIKQQKQLADIKDDFIDNLTHEFKTPIATISAAIEGMQKFNALENKEKTERYLEISKSELNRLNDMVTKLLNISVYDKNNLTLTLHDVDVTAMIDEIVSMEKFRAVKPVQFNIDIAEGVKQVPADPLHFKNALINLVDNAVKYSKESVTISITAVKESGFACITVKDNGIGIPSTEVKNVFDKFYRVPTGDLHNVKGSGLGLSYVRSVIEAHGGTITVNSEINVQTAFIISIPLK</sequence>
<keyword evidence="7" id="KW-1185">Reference proteome</keyword>
<reference evidence="7" key="1">
    <citation type="journal article" date="2019" name="Int. J. Syst. Evol. Microbiol.">
        <title>The Global Catalogue of Microorganisms (GCM) 10K type strain sequencing project: providing services to taxonomists for standard genome sequencing and annotation.</title>
        <authorList>
            <consortium name="The Broad Institute Genomics Platform"/>
            <consortium name="The Broad Institute Genome Sequencing Center for Infectious Disease"/>
            <person name="Wu L."/>
            <person name="Ma J."/>
        </authorList>
    </citation>
    <scope>NUCLEOTIDE SEQUENCE [LARGE SCALE GENOMIC DNA]</scope>
    <source>
        <strain evidence="7">KCTC 52232</strain>
    </source>
</reference>
<dbReference type="CDD" id="cd00082">
    <property type="entry name" value="HisKA"/>
    <property type="match status" value="1"/>
</dbReference>
<gene>
    <name evidence="6" type="ORF">ACFSYC_10660</name>
</gene>
<dbReference type="Pfam" id="PF02518">
    <property type="entry name" value="HATPase_c"/>
    <property type="match status" value="1"/>
</dbReference>
<dbReference type="SMART" id="SM00388">
    <property type="entry name" value="HisKA"/>
    <property type="match status" value="1"/>
</dbReference>
<dbReference type="SUPFAM" id="SSF55874">
    <property type="entry name" value="ATPase domain of HSP90 chaperone/DNA topoisomerase II/histidine kinase"/>
    <property type="match status" value="1"/>
</dbReference>
<evidence type="ECO:0000313" key="6">
    <source>
        <dbReference type="EMBL" id="MFD2865147.1"/>
    </source>
</evidence>
<keyword evidence="4" id="KW-1133">Transmembrane helix</keyword>
<dbReference type="InterPro" id="IPR003661">
    <property type="entry name" value="HisK_dim/P_dom"/>
</dbReference>
<dbReference type="SMART" id="SM00387">
    <property type="entry name" value="HATPase_c"/>
    <property type="match status" value="1"/>
</dbReference>
<feature type="domain" description="Histidine kinase" evidence="5">
    <location>
        <begin position="298"/>
        <end position="515"/>
    </location>
</feature>
<evidence type="ECO:0000313" key="7">
    <source>
        <dbReference type="Proteomes" id="UP001597601"/>
    </source>
</evidence>
<organism evidence="6 7">
    <name type="scientific">Mucilaginibacter antarcticus</name>
    <dbReference type="NCBI Taxonomy" id="1855725"/>
    <lineage>
        <taxon>Bacteria</taxon>
        <taxon>Pseudomonadati</taxon>
        <taxon>Bacteroidota</taxon>
        <taxon>Sphingobacteriia</taxon>
        <taxon>Sphingobacteriales</taxon>
        <taxon>Sphingobacteriaceae</taxon>
        <taxon>Mucilaginibacter</taxon>
    </lineage>
</organism>
<dbReference type="InterPro" id="IPR036890">
    <property type="entry name" value="HATPase_C_sf"/>
</dbReference>
<keyword evidence="6" id="KW-0808">Transferase</keyword>
<proteinExistence type="predicted"/>
<dbReference type="PANTHER" id="PTHR43547:SF2">
    <property type="entry name" value="HYBRID SIGNAL TRANSDUCTION HISTIDINE KINASE C"/>
    <property type="match status" value="1"/>
</dbReference>
<evidence type="ECO:0000259" key="5">
    <source>
        <dbReference type="PROSITE" id="PS50109"/>
    </source>
</evidence>
<dbReference type="SUPFAM" id="SSF47384">
    <property type="entry name" value="Homodimeric domain of signal transducing histidine kinase"/>
    <property type="match status" value="1"/>
</dbReference>
<dbReference type="InterPro" id="IPR003594">
    <property type="entry name" value="HATPase_dom"/>
</dbReference>
<dbReference type="PRINTS" id="PR00344">
    <property type="entry name" value="BCTRLSENSOR"/>
</dbReference>
<protein>
    <recommendedName>
        <fullName evidence="2">histidine kinase</fullName>
        <ecNumber evidence="2">2.7.13.3</ecNumber>
    </recommendedName>
</protein>
<dbReference type="Pfam" id="PF00512">
    <property type="entry name" value="HisKA"/>
    <property type="match status" value="1"/>
</dbReference>
<evidence type="ECO:0000256" key="1">
    <source>
        <dbReference type="ARBA" id="ARBA00000085"/>
    </source>
</evidence>
<keyword evidence="4" id="KW-0812">Transmembrane</keyword>
<dbReference type="EC" id="2.7.13.3" evidence="2"/>
<accession>A0ABW5XPP9</accession>
<dbReference type="PANTHER" id="PTHR43547">
    <property type="entry name" value="TWO-COMPONENT HISTIDINE KINASE"/>
    <property type="match status" value="1"/>
</dbReference>
<dbReference type="Gene3D" id="3.30.565.10">
    <property type="entry name" value="Histidine kinase-like ATPase, C-terminal domain"/>
    <property type="match status" value="1"/>
</dbReference>
<evidence type="ECO:0000256" key="2">
    <source>
        <dbReference type="ARBA" id="ARBA00012438"/>
    </source>
</evidence>
<dbReference type="PROSITE" id="PS50109">
    <property type="entry name" value="HIS_KIN"/>
    <property type="match status" value="1"/>
</dbReference>
<feature type="transmembrane region" description="Helical" evidence="4">
    <location>
        <begin position="7"/>
        <end position="28"/>
    </location>
</feature>
<dbReference type="GO" id="GO:0016301">
    <property type="term" value="F:kinase activity"/>
    <property type="evidence" value="ECO:0007669"/>
    <property type="project" value="UniProtKB-KW"/>
</dbReference>
<dbReference type="Proteomes" id="UP001597601">
    <property type="component" value="Unassembled WGS sequence"/>
</dbReference>
<keyword evidence="3" id="KW-0597">Phosphoprotein</keyword>
<evidence type="ECO:0000256" key="3">
    <source>
        <dbReference type="ARBA" id="ARBA00022553"/>
    </source>
</evidence>
<comment type="caution">
    <text evidence="6">The sequence shown here is derived from an EMBL/GenBank/DDBJ whole genome shotgun (WGS) entry which is preliminary data.</text>
</comment>
<comment type="catalytic activity">
    <reaction evidence="1">
        <text>ATP + protein L-histidine = ADP + protein N-phospho-L-histidine.</text>
        <dbReference type="EC" id="2.7.13.3"/>
    </reaction>
</comment>
<dbReference type="CDD" id="cd00075">
    <property type="entry name" value="HATPase"/>
    <property type="match status" value="1"/>
</dbReference>
<evidence type="ECO:0000256" key="4">
    <source>
        <dbReference type="SAM" id="Phobius"/>
    </source>
</evidence>
<dbReference type="InterPro" id="IPR036097">
    <property type="entry name" value="HisK_dim/P_sf"/>
</dbReference>